<sequence length="367" mass="40200">MKIFVKLIHLLIPVLLVWNLVACEMVVPSPPSPPQPCTDRETALDFGFYAYFEPVSYSADDNPAVPDFNTHLGYEADLLSALEAMEYTGLSFARSGIAAWDRIWLLSAQPQFDMVGGGITILDSRTYNASSERVVAFTSGHIAFRQSLLVRVADADRLASHDLLTSDVRVGVLAGTTGEARLLQLTGLADDAGMLRAGTRIDTPQGSVVSDGSADYAVTAAGASPALKGRMHLYPPRDDMPQVVYLGDDLGEEVNIAEALRLGQVDAVARGEIGNRDAVHALGPDFTVTGLDSEVEFGGFTLPVENASLIACINEKIDWLTDNRNIGYAEWRADPGVFRQRADQWNAQWPKEEWHCFSFVDNRYCWQ</sequence>
<gene>
    <name evidence="1" type="ORF">F4Y08_05715</name>
</gene>
<dbReference type="AlphaFoldDB" id="A0A6B1DTX3"/>
<dbReference type="SUPFAM" id="SSF53850">
    <property type="entry name" value="Periplasmic binding protein-like II"/>
    <property type="match status" value="1"/>
</dbReference>
<dbReference type="EMBL" id="VXPY01000036">
    <property type="protein sequence ID" value="MYD89824.1"/>
    <property type="molecule type" value="Genomic_DNA"/>
</dbReference>
<evidence type="ECO:0000313" key="1">
    <source>
        <dbReference type="EMBL" id="MYD89824.1"/>
    </source>
</evidence>
<accession>A0A6B1DTX3</accession>
<comment type="caution">
    <text evidence="1">The sequence shown here is derived from an EMBL/GenBank/DDBJ whole genome shotgun (WGS) entry which is preliminary data.</text>
</comment>
<organism evidence="1">
    <name type="scientific">Caldilineaceae bacterium SB0662_bin_9</name>
    <dbReference type="NCBI Taxonomy" id="2605258"/>
    <lineage>
        <taxon>Bacteria</taxon>
        <taxon>Bacillati</taxon>
        <taxon>Chloroflexota</taxon>
        <taxon>Caldilineae</taxon>
        <taxon>Caldilineales</taxon>
        <taxon>Caldilineaceae</taxon>
    </lineage>
</organism>
<reference evidence="1" key="1">
    <citation type="submission" date="2019-09" db="EMBL/GenBank/DDBJ databases">
        <title>Characterisation of the sponge microbiome using genome-centric metagenomics.</title>
        <authorList>
            <person name="Engelberts J.P."/>
            <person name="Robbins S.J."/>
            <person name="De Goeij J.M."/>
            <person name="Aranda M."/>
            <person name="Bell S.C."/>
            <person name="Webster N.S."/>
        </authorList>
    </citation>
    <scope>NUCLEOTIDE SEQUENCE</scope>
    <source>
        <strain evidence="1">SB0662_bin_9</strain>
    </source>
</reference>
<name>A0A6B1DTX3_9CHLR</name>
<proteinExistence type="predicted"/>
<protein>
    <submittedName>
        <fullName evidence="1">Transporter substrate-binding domain-containing protein</fullName>
    </submittedName>
</protein>
<dbReference type="Gene3D" id="3.40.190.10">
    <property type="entry name" value="Periplasmic binding protein-like II"/>
    <property type="match status" value="2"/>
</dbReference>